<organism evidence="1">
    <name type="scientific">Cyprinus carpio</name>
    <name type="common">Common carp</name>
    <dbReference type="NCBI Taxonomy" id="7962"/>
    <lineage>
        <taxon>Eukaryota</taxon>
        <taxon>Metazoa</taxon>
        <taxon>Chordata</taxon>
        <taxon>Craniata</taxon>
        <taxon>Vertebrata</taxon>
        <taxon>Euteleostomi</taxon>
        <taxon>Actinopterygii</taxon>
        <taxon>Neopterygii</taxon>
        <taxon>Teleostei</taxon>
        <taxon>Ostariophysi</taxon>
        <taxon>Cypriniformes</taxon>
        <taxon>Cyprinidae</taxon>
        <taxon>Cyprininae</taxon>
        <taxon>Cyprinus</taxon>
    </lineage>
</organism>
<protein>
    <submittedName>
        <fullName evidence="1">Uncharacterized protein LOC109093785</fullName>
    </submittedName>
</protein>
<dbReference type="AlphaFoldDB" id="A0A9Q9VCU9"/>
<gene>
    <name evidence="1" type="primary">LOC109093785</name>
</gene>
<name>A0A9Q9VCU9_CYPCA</name>
<dbReference type="GeneID" id="109093785"/>
<dbReference type="KEGG" id="ccar:109093785"/>
<evidence type="ECO:0000313" key="1">
    <source>
        <dbReference type="RefSeq" id="XP_018963007.2"/>
    </source>
</evidence>
<dbReference type="RefSeq" id="XP_018963007.2">
    <property type="nucleotide sequence ID" value="XM_019107462.2"/>
</dbReference>
<proteinExistence type="predicted"/>
<reference evidence="1" key="1">
    <citation type="submission" date="2025-08" db="UniProtKB">
        <authorList>
            <consortium name="RefSeq"/>
        </authorList>
    </citation>
    <scope>IDENTIFICATION</scope>
    <source>
        <tissue evidence="1">Muscle</tissue>
    </source>
</reference>
<dbReference type="OrthoDB" id="8446208at2759"/>
<dbReference type="Proteomes" id="UP001155660">
    <property type="component" value="Chromosome B2"/>
</dbReference>
<sequence>MSPKLRCGDDLVKLQLSGPEVANVELCRGNGVPVPLTQLPPHCGHTALTYAGLVYATPYDGCGVVQQGGYYVMQIQWQGNSAVITCPMTSTIANETFLGPHPPKYLHILLPPFSPDTQSPDAPAMPQVSDTATLKPPPLVYPQVYPQGFWPFPHYLYPGRVYATAKQTEKPVTTTLVSQAPTGEPQPPKYPEMSWPHYHPDYLYHGRPKPL</sequence>
<accession>A0A9Q9VCU9</accession>